<feature type="transmembrane region" description="Helical" evidence="4">
    <location>
        <begin position="452"/>
        <end position="471"/>
    </location>
</feature>
<dbReference type="InterPro" id="IPR036259">
    <property type="entry name" value="MFS_trans_sf"/>
</dbReference>
<evidence type="ECO:0000313" key="6">
    <source>
        <dbReference type="Proteomes" id="UP001195483"/>
    </source>
</evidence>
<proteinExistence type="predicted"/>
<organism evidence="5 6">
    <name type="scientific">Potamilus streckersoni</name>
    <dbReference type="NCBI Taxonomy" id="2493646"/>
    <lineage>
        <taxon>Eukaryota</taxon>
        <taxon>Metazoa</taxon>
        <taxon>Spiralia</taxon>
        <taxon>Lophotrochozoa</taxon>
        <taxon>Mollusca</taxon>
        <taxon>Bivalvia</taxon>
        <taxon>Autobranchia</taxon>
        <taxon>Heteroconchia</taxon>
        <taxon>Palaeoheterodonta</taxon>
        <taxon>Unionida</taxon>
        <taxon>Unionoidea</taxon>
        <taxon>Unionidae</taxon>
        <taxon>Ambleminae</taxon>
        <taxon>Lampsilini</taxon>
        <taxon>Potamilus</taxon>
    </lineage>
</organism>
<evidence type="ECO:0000256" key="3">
    <source>
        <dbReference type="ARBA" id="ARBA00023136"/>
    </source>
</evidence>
<dbReference type="SUPFAM" id="SSF103473">
    <property type="entry name" value="MFS general substrate transporter"/>
    <property type="match status" value="1"/>
</dbReference>
<dbReference type="PANTHER" id="PTHR23121:SF9">
    <property type="entry name" value="SODIUM-DEPENDENT GLUCOSE TRANSPORTER 1"/>
    <property type="match status" value="1"/>
</dbReference>
<dbReference type="InterPro" id="IPR011701">
    <property type="entry name" value="MFS"/>
</dbReference>
<feature type="transmembrane region" description="Helical" evidence="4">
    <location>
        <begin position="132"/>
        <end position="151"/>
    </location>
</feature>
<evidence type="ECO:0000256" key="1">
    <source>
        <dbReference type="ARBA" id="ARBA00022692"/>
    </source>
</evidence>
<protein>
    <submittedName>
        <fullName evidence="5">Uncharacterized protein</fullName>
    </submittedName>
</protein>
<dbReference type="GO" id="GO:0022857">
    <property type="term" value="F:transmembrane transporter activity"/>
    <property type="evidence" value="ECO:0007669"/>
    <property type="project" value="InterPro"/>
</dbReference>
<reference evidence="5" key="3">
    <citation type="submission" date="2023-05" db="EMBL/GenBank/DDBJ databases">
        <authorList>
            <person name="Smith C.H."/>
        </authorList>
    </citation>
    <scope>NUCLEOTIDE SEQUENCE</scope>
    <source>
        <strain evidence="5">CHS0354</strain>
        <tissue evidence="5">Mantle</tissue>
    </source>
</reference>
<feature type="transmembrane region" description="Helical" evidence="4">
    <location>
        <begin position="66"/>
        <end position="84"/>
    </location>
</feature>
<dbReference type="PANTHER" id="PTHR23121">
    <property type="entry name" value="SODIUM-DEPENDENT GLUCOSE TRANSPORTER 1"/>
    <property type="match status" value="1"/>
</dbReference>
<evidence type="ECO:0000313" key="5">
    <source>
        <dbReference type="EMBL" id="KAK3588134.1"/>
    </source>
</evidence>
<feature type="transmembrane region" description="Helical" evidence="4">
    <location>
        <begin position="194"/>
        <end position="215"/>
    </location>
</feature>
<feature type="transmembrane region" description="Helical" evidence="4">
    <location>
        <begin position="326"/>
        <end position="348"/>
    </location>
</feature>
<evidence type="ECO:0000256" key="4">
    <source>
        <dbReference type="SAM" id="Phobius"/>
    </source>
</evidence>
<dbReference type="AlphaFoldDB" id="A0AAE0VS40"/>
<reference evidence="5" key="2">
    <citation type="journal article" date="2021" name="Genome Biol. Evol.">
        <title>Developing a high-quality reference genome for a parasitic bivalve with doubly uniparental inheritance (Bivalvia: Unionida).</title>
        <authorList>
            <person name="Smith C.H."/>
        </authorList>
    </citation>
    <scope>NUCLEOTIDE SEQUENCE</scope>
    <source>
        <strain evidence="5">CHS0354</strain>
        <tissue evidence="5">Mantle</tissue>
    </source>
</reference>
<keyword evidence="2 4" id="KW-1133">Transmembrane helix</keyword>
<dbReference type="Pfam" id="PF07690">
    <property type="entry name" value="MFS_1"/>
    <property type="match status" value="1"/>
</dbReference>
<feature type="transmembrane region" description="Helical" evidence="4">
    <location>
        <begin position="273"/>
        <end position="293"/>
    </location>
</feature>
<dbReference type="EMBL" id="JAEAOA010000745">
    <property type="protein sequence ID" value="KAK3588134.1"/>
    <property type="molecule type" value="Genomic_DNA"/>
</dbReference>
<gene>
    <name evidence="5" type="ORF">CHS0354_012191</name>
</gene>
<sequence>MAEEISLELTNNKSSEVQVFLPNVQEDNNGVENFYKSASNVVTNSGTAEKTIRWRLKTDQTFRRKFILTVWTFAAFIGFGLISGQGGPSFPDLQLIVNEDLATASWLNIACSVGFIAGSLIWGVICDRFDRVLILFFATFGTAITNGAVPWCSTFTLMIFMKVLSCFFPCGIEIAGSTLILTMWESEGAFYNQAIHFAFALGGIISPQIIAPFLAQPTFDSLKDTLNVSNSNKTDNISYFLSRNVSFNDDCCNGTTSDSISSFNGQVTYVHHGYLITSSLSLLCSVPLLVSFFRPNDKIDKLKKDTISPVDALAENLPLKLKIPTIIFLCLILNSYVGVEATYASYLMTFCIRHMKWTKADGSIASSLYWLGFCVGRFLGIFLARFLQSCTLLFTFCILIILSFLGLLLGSLFYMQTLVWVFIAVVGFAFSPVFPSVFSWTEERFFPVSGRIASLLMLSSSLGAATVPIYLVRHISSEVHADRDKYFTEKQEMECLNKVNEFKDY</sequence>
<feature type="transmembrane region" description="Helical" evidence="4">
    <location>
        <begin position="392"/>
        <end position="414"/>
    </location>
</feature>
<feature type="transmembrane region" description="Helical" evidence="4">
    <location>
        <begin position="368"/>
        <end position="387"/>
    </location>
</feature>
<dbReference type="Proteomes" id="UP001195483">
    <property type="component" value="Unassembled WGS sequence"/>
</dbReference>
<accession>A0AAE0VS40</accession>
<feature type="transmembrane region" description="Helical" evidence="4">
    <location>
        <begin position="104"/>
        <end position="125"/>
    </location>
</feature>
<comment type="caution">
    <text evidence="5">The sequence shown here is derived from an EMBL/GenBank/DDBJ whole genome shotgun (WGS) entry which is preliminary data.</text>
</comment>
<dbReference type="Gene3D" id="1.20.1250.20">
    <property type="entry name" value="MFS general substrate transporter like domains"/>
    <property type="match status" value="2"/>
</dbReference>
<keyword evidence="1 4" id="KW-0812">Transmembrane</keyword>
<keyword evidence="6" id="KW-1185">Reference proteome</keyword>
<evidence type="ECO:0000256" key="2">
    <source>
        <dbReference type="ARBA" id="ARBA00022989"/>
    </source>
</evidence>
<reference evidence="5" key="1">
    <citation type="journal article" date="2021" name="Genome Biol. Evol.">
        <title>A High-Quality Reference Genome for a Parasitic Bivalve with Doubly Uniparental Inheritance (Bivalvia: Unionida).</title>
        <authorList>
            <person name="Smith C.H."/>
        </authorList>
    </citation>
    <scope>NUCLEOTIDE SEQUENCE</scope>
    <source>
        <strain evidence="5">CHS0354</strain>
    </source>
</reference>
<feature type="transmembrane region" description="Helical" evidence="4">
    <location>
        <begin position="157"/>
        <end position="182"/>
    </location>
</feature>
<keyword evidence="3 4" id="KW-0472">Membrane</keyword>
<name>A0AAE0VS40_9BIVA</name>
<feature type="transmembrane region" description="Helical" evidence="4">
    <location>
        <begin position="420"/>
        <end position="440"/>
    </location>
</feature>